<organism evidence="8 9">
    <name type="scientific">Saponaria officinalis</name>
    <name type="common">Common soapwort</name>
    <name type="synonym">Lychnis saponaria</name>
    <dbReference type="NCBI Taxonomy" id="3572"/>
    <lineage>
        <taxon>Eukaryota</taxon>
        <taxon>Viridiplantae</taxon>
        <taxon>Streptophyta</taxon>
        <taxon>Embryophyta</taxon>
        <taxon>Tracheophyta</taxon>
        <taxon>Spermatophyta</taxon>
        <taxon>Magnoliopsida</taxon>
        <taxon>eudicotyledons</taxon>
        <taxon>Gunneridae</taxon>
        <taxon>Pentapetalae</taxon>
        <taxon>Caryophyllales</taxon>
        <taxon>Caryophyllaceae</taxon>
        <taxon>Caryophylleae</taxon>
        <taxon>Saponaria</taxon>
    </lineage>
</organism>
<dbReference type="PROSITE" id="PS00196">
    <property type="entry name" value="COPPER_BLUE"/>
    <property type="match status" value="1"/>
</dbReference>
<evidence type="ECO:0000256" key="6">
    <source>
        <dbReference type="SAM" id="SignalP"/>
    </source>
</evidence>
<dbReference type="PROSITE" id="PS51485">
    <property type="entry name" value="PHYTOCYANIN"/>
    <property type="match status" value="1"/>
</dbReference>
<sequence length="126" mass="13624">MVMGRGSAKQVMVVGIAILCIMAMTHPTLAAVYNVGGSTGWSYNAFSWPNGKTLRAGDVLVFKYNKSQHNVASVGQSGYNRCTISKRTKVYRSGSDKFKLKKGINYFICAVPGHCKAGMKIAIKAL</sequence>
<evidence type="ECO:0000256" key="2">
    <source>
        <dbReference type="ARBA" id="ARBA00023008"/>
    </source>
</evidence>
<keyword evidence="2" id="KW-0186">Copper</keyword>
<keyword evidence="1" id="KW-0479">Metal-binding</keyword>
<dbReference type="GO" id="GO:0005886">
    <property type="term" value="C:plasma membrane"/>
    <property type="evidence" value="ECO:0007669"/>
    <property type="project" value="TreeGrafter"/>
</dbReference>
<feature type="domain" description="Phytocyanin" evidence="7">
    <location>
        <begin position="31"/>
        <end position="126"/>
    </location>
</feature>
<dbReference type="Proteomes" id="UP001443914">
    <property type="component" value="Unassembled WGS sequence"/>
</dbReference>
<keyword evidence="3" id="KW-1015">Disulfide bond</keyword>
<name>A0AAW1MV80_SAPOF</name>
<evidence type="ECO:0000313" key="8">
    <source>
        <dbReference type="EMBL" id="KAK9748869.1"/>
    </source>
</evidence>
<dbReference type="InterPro" id="IPR028871">
    <property type="entry name" value="BlueCu_1_BS"/>
</dbReference>
<proteinExistence type="predicted"/>
<dbReference type="PANTHER" id="PTHR33021:SF377">
    <property type="entry name" value="OS02G0731400 PROTEIN"/>
    <property type="match status" value="1"/>
</dbReference>
<dbReference type="AlphaFoldDB" id="A0AAW1MV80"/>
<dbReference type="Gene3D" id="2.60.40.420">
    <property type="entry name" value="Cupredoxins - blue copper proteins"/>
    <property type="match status" value="1"/>
</dbReference>
<dbReference type="InterPro" id="IPR039391">
    <property type="entry name" value="Phytocyanin-like"/>
</dbReference>
<dbReference type="EMBL" id="JBDFQZ010000002">
    <property type="protein sequence ID" value="KAK9748869.1"/>
    <property type="molecule type" value="Genomic_DNA"/>
</dbReference>
<dbReference type="InterPro" id="IPR008972">
    <property type="entry name" value="Cupredoxin"/>
</dbReference>
<dbReference type="GO" id="GO:0046872">
    <property type="term" value="F:metal ion binding"/>
    <property type="evidence" value="ECO:0007669"/>
    <property type="project" value="UniProtKB-KW"/>
</dbReference>
<dbReference type="InterPro" id="IPR003245">
    <property type="entry name" value="Phytocyanin_dom"/>
</dbReference>
<keyword evidence="9" id="KW-1185">Reference proteome</keyword>
<dbReference type="GO" id="GO:0009055">
    <property type="term" value="F:electron transfer activity"/>
    <property type="evidence" value="ECO:0007669"/>
    <property type="project" value="InterPro"/>
</dbReference>
<reference evidence="8" key="1">
    <citation type="submission" date="2024-03" db="EMBL/GenBank/DDBJ databases">
        <title>WGS assembly of Saponaria officinalis var. Norfolk2.</title>
        <authorList>
            <person name="Jenkins J."/>
            <person name="Shu S."/>
            <person name="Grimwood J."/>
            <person name="Barry K."/>
            <person name="Goodstein D."/>
            <person name="Schmutz J."/>
            <person name="Leebens-Mack J."/>
            <person name="Osbourn A."/>
        </authorList>
    </citation>
    <scope>NUCLEOTIDE SEQUENCE [LARGE SCALE GENOMIC DNA]</scope>
    <source>
        <strain evidence="8">JIC</strain>
    </source>
</reference>
<evidence type="ECO:0000256" key="5">
    <source>
        <dbReference type="ARBA" id="ARBA00082491"/>
    </source>
</evidence>
<evidence type="ECO:0000313" key="9">
    <source>
        <dbReference type="Proteomes" id="UP001443914"/>
    </source>
</evidence>
<dbReference type="FunFam" id="2.60.40.420:FF:000013">
    <property type="entry name" value="basic blue protein-like"/>
    <property type="match status" value="1"/>
</dbReference>
<feature type="chain" id="PRO_5043497716" description="Basic blue protein" evidence="6">
    <location>
        <begin position="31"/>
        <end position="126"/>
    </location>
</feature>
<evidence type="ECO:0000256" key="4">
    <source>
        <dbReference type="ARBA" id="ARBA00071970"/>
    </source>
</evidence>
<dbReference type="CDD" id="cd11013">
    <property type="entry name" value="Plantacyanin"/>
    <property type="match status" value="1"/>
</dbReference>
<keyword evidence="6" id="KW-0732">Signal</keyword>
<dbReference type="PANTHER" id="PTHR33021">
    <property type="entry name" value="BLUE COPPER PROTEIN"/>
    <property type="match status" value="1"/>
</dbReference>
<protein>
    <recommendedName>
        <fullName evidence="4">Basic blue protein</fullName>
    </recommendedName>
    <alternativeName>
        <fullName evidence="5">Plantacyanin</fullName>
    </alternativeName>
</protein>
<dbReference type="Pfam" id="PF02298">
    <property type="entry name" value="Cu_bind_like"/>
    <property type="match status" value="1"/>
</dbReference>
<evidence type="ECO:0000256" key="3">
    <source>
        <dbReference type="ARBA" id="ARBA00023157"/>
    </source>
</evidence>
<evidence type="ECO:0000259" key="7">
    <source>
        <dbReference type="PROSITE" id="PS51485"/>
    </source>
</evidence>
<gene>
    <name evidence="8" type="ORF">RND81_02G086500</name>
</gene>
<comment type="caution">
    <text evidence="8">The sequence shown here is derived from an EMBL/GenBank/DDBJ whole genome shotgun (WGS) entry which is preliminary data.</text>
</comment>
<feature type="signal peptide" evidence="6">
    <location>
        <begin position="1"/>
        <end position="30"/>
    </location>
</feature>
<dbReference type="InterPro" id="IPR041844">
    <property type="entry name" value="Plantacyanin"/>
</dbReference>
<accession>A0AAW1MV80</accession>
<evidence type="ECO:0000256" key="1">
    <source>
        <dbReference type="ARBA" id="ARBA00022723"/>
    </source>
</evidence>
<dbReference type="SUPFAM" id="SSF49503">
    <property type="entry name" value="Cupredoxins"/>
    <property type="match status" value="1"/>
</dbReference>